<dbReference type="KEGG" id="fla:SY85_18135"/>
<dbReference type="Pfam" id="PF14054">
    <property type="entry name" value="DUF4249"/>
    <property type="match status" value="1"/>
</dbReference>
<dbReference type="OrthoDB" id="637707at2"/>
<evidence type="ECO:0000313" key="2">
    <source>
        <dbReference type="EMBL" id="ANE52126.1"/>
    </source>
</evidence>
<gene>
    <name evidence="2" type="ORF">SY85_18135</name>
</gene>
<name>A0A172TYN7_9BACT</name>
<dbReference type="STRING" id="1492898.SY85_18135"/>
<reference evidence="3" key="1">
    <citation type="submission" date="2015-01" db="EMBL/GenBank/DDBJ databases">
        <title>Flavisolibacter sp./LCS9/ whole genome sequencing.</title>
        <authorList>
            <person name="Kim M.K."/>
            <person name="Srinivasan S."/>
            <person name="Lee J.-J."/>
        </authorList>
    </citation>
    <scope>NUCLEOTIDE SEQUENCE [LARGE SCALE GENOMIC DNA]</scope>
    <source>
        <strain evidence="3">LCS9</strain>
    </source>
</reference>
<keyword evidence="1" id="KW-0732">Signal</keyword>
<accession>A0A172TYN7</accession>
<dbReference type="PATRIC" id="fig|1492898.3.peg.3942"/>
<sequence>MKLLVNSFLLILLVGVTACEKVIDIDVHESDTLYVIEGVITNESGNCNVYVSRTQPFNEDNNFEQVSGAAVKIKDNGQEIVLTETRPGVYQTTTLTGIPGHRYDLSVSINNQVFTATCTMPQPVKIDTLYVAPGPFGQFQFATVGYTDHAGANNQYRFVQYVNGTKDPEIFWENDEFTDGQKIVVQLDTGVDKKDDPRNINSGDQVTVEMQGLDEAVFKYWYSLQSDGGDGGGNSAAPANPVTNIKGGALGYFSAHTIDRRTVIAP</sequence>
<proteinExistence type="predicted"/>
<dbReference type="EMBL" id="CP011390">
    <property type="protein sequence ID" value="ANE52126.1"/>
    <property type="molecule type" value="Genomic_DNA"/>
</dbReference>
<evidence type="ECO:0008006" key="4">
    <source>
        <dbReference type="Google" id="ProtNLM"/>
    </source>
</evidence>
<protein>
    <recommendedName>
        <fullName evidence="4">DUF4249 domain-containing protein</fullName>
    </recommendedName>
</protein>
<dbReference type="InterPro" id="IPR025345">
    <property type="entry name" value="DUF4249"/>
</dbReference>
<dbReference type="Proteomes" id="UP000077177">
    <property type="component" value="Chromosome"/>
</dbReference>
<evidence type="ECO:0000313" key="3">
    <source>
        <dbReference type="Proteomes" id="UP000077177"/>
    </source>
</evidence>
<keyword evidence="3" id="KW-1185">Reference proteome</keyword>
<feature type="chain" id="PRO_5008001415" description="DUF4249 domain-containing protein" evidence="1">
    <location>
        <begin position="19"/>
        <end position="266"/>
    </location>
</feature>
<dbReference type="RefSeq" id="WP_066406293.1">
    <property type="nucleotide sequence ID" value="NZ_CP011390.1"/>
</dbReference>
<reference evidence="2 3" key="2">
    <citation type="journal article" date="2016" name="Int. J. Syst. Evol. Microbiol.">
        <title>Flavisolibacter tropicus sp. nov., isolated from tropical soil.</title>
        <authorList>
            <person name="Lee J.J."/>
            <person name="Kang M.S."/>
            <person name="Kim G.S."/>
            <person name="Lee C.S."/>
            <person name="Lim S."/>
            <person name="Lee J."/>
            <person name="Roh S.H."/>
            <person name="Kang H."/>
            <person name="Ha J.M."/>
            <person name="Bae S."/>
            <person name="Jung H.Y."/>
            <person name="Kim M.K."/>
        </authorList>
    </citation>
    <scope>NUCLEOTIDE SEQUENCE [LARGE SCALE GENOMIC DNA]</scope>
    <source>
        <strain evidence="2 3">LCS9</strain>
    </source>
</reference>
<organism evidence="2 3">
    <name type="scientific">Flavisolibacter tropicus</name>
    <dbReference type="NCBI Taxonomy" id="1492898"/>
    <lineage>
        <taxon>Bacteria</taxon>
        <taxon>Pseudomonadati</taxon>
        <taxon>Bacteroidota</taxon>
        <taxon>Chitinophagia</taxon>
        <taxon>Chitinophagales</taxon>
        <taxon>Chitinophagaceae</taxon>
        <taxon>Flavisolibacter</taxon>
    </lineage>
</organism>
<evidence type="ECO:0000256" key="1">
    <source>
        <dbReference type="SAM" id="SignalP"/>
    </source>
</evidence>
<dbReference type="PROSITE" id="PS51257">
    <property type="entry name" value="PROKAR_LIPOPROTEIN"/>
    <property type="match status" value="1"/>
</dbReference>
<feature type="signal peptide" evidence="1">
    <location>
        <begin position="1"/>
        <end position="18"/>
    </location>
</feature>
<dbReference type="AlphaFoldDB" id="A0A172TYN7"/>